<gene>
    <name evidence="6" type="primary">rpsH</name>
    <name evidence="6" type="ORF">COS78_01880</name>
</gene>
<dbReference type="GO" id="GO:0006412">
    <property type="term" value="P:translation"/>
    <property type="evidence" value="ECO:0007669"/>
    <property type="project" value="InterPro"/>
</dbReference>
<dbReference type="AlphaFoldDB" id="A0A2M7ASA4"/>
<evidence type="ECO:0000256" key="4">
    <source>
        <dbReference type="ARBA" id="ARBA00035258"/>
    </source>
</evidence>
<dbReference type="Gene3D" id="3.30.1370.30">
    <property type="match status" value="1"/>
</dbReference>
<dbReference type="InterPro" id="IPR035987">
    <property type="entry name" value="Ribosomal_uS8_sf"/>
</dbReference>
<evidence type="ECO:0000313" key="7">
    <source>
        <dbReference type="Proteomes" id="UP000231407"/>
    </source>
</evidence>
<evidence type="ECO:0000256" key="2">
    <source>
        <dbReference type="ARBA" id="ARBA00022980"/>
    </source>
</evidence>
<dbReference type="Pfam" id="PF00410">
    <property type="entry name" value="Ribosomal_S8"/>
    <property type="match status" value="1"/>
</dbReference>
<dbReference type="GO" id="GO:1990904">
    <property type="term" value="C:ribonucleoprotein complex"/>
    <property type="evidence" value="ECO:0007669"/>
    <property type="project" value="UniProtKB-KW"/>
</dbReference>
<comment type="caution">
    <text evidence="6">The sequence shown here is derived from an EMBL/GenBank/DDBJ whole genome shotgun (WGS) entry which is preliminary data.</text>
</comment>
<organism evidence="6 7">
    <name type="scientific">Candidatus Shapirobacteria bacterium CG06_land_8_20_14_3_00_40_12</name>
    <dbReference type="NCBI Taxonomy" id="1974881"/>
    <lineage>
        <taxon>Bacteria</taxon>
        <taxon>Candidatus Shapironibacteriota</taxon>
    </lineage>
</organism>
<evidence type="ECO:0000256" key="3">
    <source>
        <dbReference type="ARBA" id="ARBA00023274"/>
    </source>
</evidence>
<dbReference type="SUPFAM" id="SSF56047">
    <property type="entry name" value="Ribosomal protein S8"/>
    <property type="match status" value="1"/>
</dbReference>
<dbReference type="InterPro" id="IPR000630">
    <property type="entry name" value="Ribosomal_uS8"/>
</dbReference>
<keyword evidence="2 6" id="KW-0689">Ribosomal protein</keyword>
<evidence type="ECO:0000256" key="5">
    <source>
        <dbReference type="ARBA" id="ARBA00035525"/>
    </source>
</evidence>
<keyword evidence="3" id="KW-0687">Ribonucleoprotein</keyword>
<dbReference type="GO" id="GO:0005840">
    <property type="term" value="C:ribosome"/>
    <property type="evidence" value="ECO:0007669"/>
    <property type="project" value="UniProtKB-KW"/>
</dbReference>
<name>A0A2M7ASA4_9BACT</name>
<evidence type="ECO:0000256" key="1">
    <source>
        <dbReference type="ARBA" id="ARBA00006471"/>
    </source>
</evidence>
<dbReference type="Gene3D" id="3.30.1490.10">
    <property type="match status" value="1"/>
</dbReference>
<evidence type="ECO:0000313" key="6">
    <source>
        <dbReference type="EMBL" id="PIU73505.1"/>
    </source>
</evidence>
<dbReference type="GO" id="GO:0003735">
    <property type="term" value="F:structural constituent of ribosome"/>
    <property type="evidence" value="ECO:0007669"/>
    <property type="project" value="InterPro"/>
</dbReference>
<protein>
    <recommendedName>
        <fullName evidence="4">Small ribosomal subunit protein uS8</fullName>
    </recommendedName>
    <alternativeName>
        <fullName evidence="5">30S ribosomal protein S8</fullName>
    </alternativeName>
</protein>
<dbReference type="Proteomes" id="UP000231407">
    <property type="component" value="Unassembled WGS sequence"/>
</dbReference>
<reference evidence="7" key="1">
    <citation type="submission" date="2017-09" db="EMBL/GenBank/DDBJ databases">
        <title>Depth-based differentiation of microbial function through sediment-hosted aquifers and enrichment of novel symbionts in the deep terrestrial subsurface.</title>
        <authorList>
            <person name="Probst A.J."/>
            <person name="Ladd B."/>
            <person name="Jarett J.K."/>
            <person name="Geller-Mcgrath D.E."/>
            <person name="Sieber C.M.K."/>
            <person name="Emerson J.B."/>
            <person name="Anantharaman K."/>
            <person name="Thomas B.C."/>
            <person name="Malmstrom R."/>
            <person name="Stieglmeier M."/>
            <person name="Klingl A."/>
            <person name="Woyke T."/>
            <person name="Ryan C.M."/>
            <person name="Banfield J.F."/>
        </authorList>
    </citation>
    <scope>NUCLEOTIDE SEQUENCE [LARGE SCALE GENOMIC DNA]</scope>
</reference>
<dbReference type="PANTHER" id="PTHR11758">
    <property type="entry name" value="40S RIBOSOMAL PROTEIN S15A"/>
    <property type="match status" value="1"/>
</dbReference>
<dbReference type="EMBL" id="PEWA01000023">
    <property type="protein sequence ID" value="PIU73505.1"/>
    <property type="molecule type" value="Genomic_DNA"/>
</dbReference>
<accession>A0A2M7ASA4</accession>
<comment type="similarity">
    <text evidence="1">Belongs to the universal ribosomal protein uS8 family.</text>
</comment>
<sequence>MPACYPVSEKPVFNMINSLSCDLFIRIKNASRSGKKIISAPFSSNSQNILTILRSHGFIKDFSVTTDKRSFTITSPQIHSVDIMSKPGRRLYSKHSSLPWGKTPKSLIIVSTSSGLLSQKEAAVKKLGGELIAEIY</sequence>
<proteinExistence type="inferred from homology"/>